<reference evidence="16 17" key="1">
    <citation type="submission" date="2016-07" db="EMBL/GenBank/DDBJ databases">
        <title>Pervasive Adenine N6-methylation of Active Genes in Fungi.</title>
        <authorList>
            <consortium name="DOE Joint Genome Institute"/>
            <person name="Mondo S.J."/>
            <person name="Dannebaum R.O."/>
            <person name="Kuo R.C."/>
            <person name="Labutti K."/>
            <person name="Haridas S."/>
            <person name="Kuo A."/>
            <person name="Salamov A."/>
            <person name="Ahrendt S.R."/>
            <person name="Lipzen A."/>
            <person name="Sullivan W."/>
            <person name="Andreopoulos W.B."/>
            <person name="Clum A."/>
            <person name="Lindquist E."/>
            <person name="Daum C."/>
            <person name="Ramamoorthy G.K."/>
            <person name="Gryganskyi A."/>
            <person name="Culley D."/>
            <person name="Magnuson J.K."/>
            <person name="James T.Y."/>
            <person name="O'Malley M.A."/>
            <person name="Stajich J.E."/>
            <person name="Spatafora J.W."/>
            <person name="Visel A."/>
            <person name="Grigoriev I.V."/>
        </authorList>
    </citation>
    <scope>NUCLEOTIDE SEQUENCE [LARGE SCALE GENOMIC DNA]</scope>
    <source>
        <strain evidence="16 17">12-1054</strain>
    </source>
</reference>
<dbReference type="PROSITE" id="PS00191">
    <property type="entry name" value="CYTOCHROME_B5_1"/>
    <property type="match status" value="1"/>
</dbReference>
<evidence type="ECO:0000256" key="7">
    <source>
        <dbReference type="ARBA" id="ARBA00022848"/>
    </source>
</evidence>
<evidence type="ECO:0000256" key="1">
    <source>
        <dbReference type="ARBA" id="ARBA00004131"/>
    </source>
</evidence>
<dbReference type="OrthoDB" id="260519at2759"/>
<dbReference type="Gene3D" id="3.10.120.10">
    <property type="entry name" value="Cytochrome b5-like heme/steroid binding domain"/>
    <property type="match status" value="1"/>
</dbReference>
<keyword evidence="6" id="KW-0256">Endoplasmic reticulum</keyword>
<evidence type="ECO:0000256" key="3">
    <source>
        <dbReference type="ARBA" id="ARBA00022617"/>
    </source>
</evidence>
<dbReference type="GO" id="GO:0046872">
    <property type="term" value="F:metal ion binding"/>
    <property type="evidence" value="ECO:0007669"/>
    <property type="project" value="UniProtKB-UniRule"/>
</dbReference>
<evidence type="ECO:0000256" key="12">
    <source>
        <dbReference type="ARBA" id="ARBA00038168"/>
    </source>
</evidence>
<keyword evidence="4" id="KW-0812">Transmembrane</keyword>
<dbReference type="GO" id="GO:0005789">
    <property type="term" value="C:endoplasmic reticulum membrane"/>
    <property type="evidence" value="ECO:0007669"/>
    <property type="project" value="UniProtKB-SubCell"/>
</dbReference>
<dbReference type="PROSITE" id="PS50255">
    <property type="entry name" value="CYTOCHROME_B5_2"/>
    <property type="match status" value="1"/>
</dbReference>
<dbReference type="RefSeq" id="XP_040724786.1">
    <property type="nucleotide sequence ID" value="XM_040867044.1"/>
</dbReference>
<dbReference type="PANTHER" id="PTHR19359">
    <property type="entry name" value="CYTOCHROME B5"/>
    <property type="match status" value="1"/>
</dbReference>
<evidence type="ECO:0000256" key="2">
    <source>
        <dbReference type="ARBA" id="ARBA00022448"/>
    </source>
</evidence>
<dbReference type="InterPro" id="IPR050668">
    <property type="entry name" value="Cytochrome_b5"/>
</dbReference>
<evidence type="ECO:0000256" key="5">
    <source>
        <dbReference type="ARBA" id="ARBA00022723"/>
    </source>
</evidence>
<keyword evidence="3 14" id="KW-0349">Heme</keyword>
<comment type="function">
    <text evidence="13">Membrane bound hemoprotein which function as an electron carrier for several membrane bound oxygenases.</text>
</comment>
<dbReference type="GeneID" id="63783643"/>
<dbReference type="PANTHER" id="PTHR19359:SF150">
    <property type="entry name" value="CYTOCHROME B5"/>
    <property type="match status" value="1"/>
</dbReference>
<dbReference type="PRINTS" id="PR00363">
    <property type="entry name" value="CYTOCHROMEB5"/>
</dbReference>
<comment type="similarity">
    <text evidence="12 14">Belongs to the cytochrome b5 family.</text>
</comment>
<dbReference type="InterPro" id="IPR036400">
    <property type="entry name" value="Cyt_B5-like_heme/steroid_sf"/>
</dbReference>
<evidence type="ECO:0000256" key="8">
    <source>
        <dbReference type="ARBA" id="ARBA00022982"/>
    </source>
</evidence>
<dbReference type="GO" id="GO:0020037">
    <property type="term" value="F:heme binding"/>
    <property type="evidence" value="ECO:0007669"/>
    <property type="project" value="UniProtKB-UniRule"/>
</dbReference>
<sequence>MSQKEYTAEEVKQHVTKDDLFIVVHSKVYDCTKFLDEHPGGEEVMIDVAGMDASDAFEDVGHSDEAREQLEKLLVGTLKEDPNAPK</sequence>
<comment type="subcellular location">
    <subcellularLocation>
        <location evidence="1">Endoplasmic reticulum membrane</location>
        <topology evidence="1">Single-pass membrane protein</topology>
        <orientation evidence="1">Cytoplasmic side</orientation>
    </subcellularLocation>
    <subcellularLocation>
        <location evidence="11">Microsome membrane</location>
        <topology evidence="11">Single-pass membrane protein</topology>
        <orientation evidence="11">Cytoplasmic side</orientation>
    </subcellularLocation>
</comment>
<dbReference type="FunFam" id="3.10.120.10:FF:000002">
    <property type="entry name" value="Cytochrome b5 type B"/>
    <property type="match status" value="1"/>
</dbReference>
<dbReference type="InterPro" id="IPR001199">
    <property type="entry name" value="Cyt_B5-like_heme/steroid-bd"/>
</dbReference>
<dbReference type="EMBL" id="MCFI01000011">
    <property type="protein sequence ID" value="ORY81410.1"/>
    <property type="molecule type" value="Genomic_DNA"/>
</dbReference>
<evidence type="ECO:0000313" key="17">
    <source>
        <dbReference type="Proteomes" id="UP000193685"/>
    </source>
</evidence>
<evidence type="ECO:0000256" key="11">
    <source>
        <dbReference type="ARBA" id="ARBA00037877"/>
    </source>
</evidence>
<proteinExistence type="inferred from homology"/>
<dbReference type="SMART" id="SM01117">
    <property type="entry name" value="Cyt-b5"/>
    <property type="match status" value="1"/>
</dbReference>
<keyword evidence="7" id="KW-0492">Microsome</keyword>
<accession>A0A1Y2FBW2</accession>
<dbReference type="GO" id="GO:0016126">
    <property type="term" value="P:sterol biosynthetic process"/>
    <property type="evidence" value="ECO:0007669"/>
    <property type="project" value="TreeGrafter"/>
</dbReference>
<dbReference type="Proteomes" id="UP000193685">
    <property type="component" value="Unassembled WGS sequence"/>
</dbReference>
<evidence type="ECO:0000313" key="16">
    <source>
        <dbReference type="EMBL" id="ORY81410.1"/>
    </source>
</evidence>
<feature type="non-terminal residue" evidence="16">
    <location>
        <position position="86"/>
    </location>
</feature>
<evidence type="ECO:0000256" key="4">
    <source>
        <dbReference type="ARBA" id="ARBA00022692"/>
    </source>
</evidence>
<evidence type="ECO:0000256" key="14">
    <source>
        <dbReference type="RuleBase" id="RU362121"/>
    </source>
</evidence>
<dbReference type="InterPro" id="IPR018506">
    <property type="entry name" value="Cyt_B5_heme-BS"/>
</dbReference>
<gene>
    <name evidence="16" type="ORF">BCR37DRAFT_331934</name>
</gene>
<name>A0A1Y2FBW2_PROLT</name>
<keyword evidence="2" id="KW-0813">Transport</keyword>
<evidence type="ECO:0000256" key="6">
    <source>
        <dbReference type="ARBA" id="ARBA00022824"/>
    </source>
</evidence>
<protein>
    <submittedName>
        <fullName evidence="16">Cytochrome b5-like heme/steroid binding domain-containing protein</fullName>
    </submittedName>
</protein>
<dbReference type="STRING" id="56484.A0A1Y2FBW2"/>
<evidence type="ECO:0000256" key="10">
    <source>
        <dbReference type="ARBA" id="ARBA00023136"/>
    </source>
</evidence>
<dbReference type="SUPFAM" id="SSF55856">
    <property type="entry name" value="Cytochrome b5-like heme/steroid binding domain"/>
    <property type="match status" value="1"/>
</dbReference>
<comment type="caution">
    <text evidence="16">The sequence shown here is derived from an EMBL/GenBank/DDBJ whole genome shotgun (WGS) entry which is preliminary data.</text>
</comment>
<keyword evidence="5 14" id="KW-0479">Metal-binding</keyword>
<evidence type="ECO:0000256" key="13">
    <source>
        <dbReference type="ARBA" id="ARBA00043840"/>
    </source>
</evidence>
<keyword evidence="17" id="KW-1185">Reference proteome</keyword>
<dbReference type="AlphaFoldDB" id="A0A1Y2FBW2"/>
<keyword evidence="9 14" id="KW-0408">Iron</keyword>
<feature type="domain" description="Cytochrome b5 heme-binding" evidence="15">
    <location>
        <begin position="3"/>
        <end position="79"/>
    </location>
</feature>
<dbReference type="OMA" id="AFDDFGH"/>
<dbReference type="Pfam" id="PF00173">
    <property type="entry name" value="Cyt-b5"/>
    <property type="match status" value="1"/>
</dbReference>
<keyword evidence="10" id="KW-0472">Membrane</keyword>
<evidence type="ECO:0000259" key="15">
    <source>
        <dbReference type="PROSITE" id="PS50255"/>
    </source>
</evidence>
<organism evidence="16 17">
    <name type="scientific">Protomyces lactucae-debilis</name>
    <dbReference type="NCBI Taxonomy" id="2754530"/>
    <lineage>
        <taxon>Eukaryota</taxon>
        <taxon>Fungi</taxon>
        <taxon>Dikarya</taxon>
        <taxon>Ascomycota</taxon>
        <taxon>Taphrinomycotina</taxon>
        <taxon>Taphrinomycetes</taxon>
        <taxon>Taphrinales</taxon>
        <taxon>Protomycetaceae</taxon>
        <taxon>Protomyces</taxon>
    </lineage>
</organism>
<keyword evidence="8" id="KW-0249">Electron transport</keyword>
<evidence type="ECO:0000256" key="9">
    <source>
        <dbReference type="ARBA" id="ARBA00023004"/>
    </source>
</evidence>